<gene>
    <name evidence="1" type="ORF">PXEA_LOCUS14209</name>
</gene>
<accession>A0A448WUS9</accession>
<keyword evidence="2" id="KW-1185">Reference proteome</keyword>
<protein>
    <submittedName>
        <fullName evidence="1">Uncharacterized protein</fullName>
    </submittedName>
</protein>
<dbReference type="Proteomes" id="UP000784294">
    <property type="component" value="Unassembled WGS sequence"/>
</dbReference>
<evidence type="ECO:0000313" key="2">
    <source>
        <dbReference type="Proteomes" id="UP000784294"/>
    </source>
</evidence>
<organism evidence="1 2">
    <name type="scientific">Protopolystoma xenopodis</name>
    <dbReference type="NCBI Taxonomy" id="117903"/>
    <lineage>
        <taxon>Eukaryota</taxon>
        <taxon>Metazoa</taxon>
        <taxon>Spiralia</taxon>
        <taxon>Lophotrochozoa</taxon>
        <taxon>Platyhelminthes</taxon>
        <taxon>Monogenea</taxon>
        <taxon>Polyopisthocotylea</taxon>
        <taxon>Polystomatidea</taxon>
        <taxon>Polystomatidae</taxon>
        <taxon>Protopolystoma</taxon>
    </lineage>
</organism>
<proteinExistence type="predicted"/>
<dbReference type="EMBL" id="CAAALY010047932">
    <property type="protein sequence ID" value="VEL20769.1"/>
    <property type="molecule type" value="Genomic_DNA"/>
</dbReference>
<dbReference type="AlphaFoldDB" id="A0A448WUS9"/>
<sequence>MVDANEEDTVIMSQLGRTQSNTLAIPSDEFPGTQAKWSSSTNGFTGADLSTHNYEMEGICLLFSSPQASRKTSQVQVSSTDSPDEPLEFHRTVSVQFGTRI</sequence>
<comment type="caution">
    <text evidence="1">The sequence shown here is derived from an EMBL/GenBank/DDBJ whole genome shotgun (WGS) entry which is preliminary data.</text>
</comment>
<reference evidence="1" key="1">
    <citation type="submission" date="2018-11" db="EMBL/GenBank/DDBJ databases">
        <authorList>
            <consortium name="Pathogen Informatics"/>
        </authorList>
    </citation>
    <scope>NUCLEOTIDE SEQUENCE</scope>
</reference>
<name>A0A448WUS9_9PLAT</name>
<evidence type="ECO:0000313" key="1">
    <source>
        <dbReference type="EMBL" id="VEL20769.1"/>
    </source>
</evidence>